<evidence type="ECO:0000256" key="3">
    <source>
        <dbReference type="ARBA" id="ARBA00022448"/>
    </source>
</evidence>
<dbReference type="GO" id="GO:0005351">
    <property type="term" value="F:carbohydrate:proton symporter activity"/>
    <property type="evidence" value="ECO:0007669"/>
    <property type="project" value="TreeGrafter"/>
</dbReference>
<dbReference type="OMA" id="YAINGGW"/>
<keyword evidence="11" id="KW-1185">Reference proteome</keyword>
<feature type="transmembrane region" description="Helical" evidence="7">
    <location>
        <begin position="442"/>
        <end position="461"/>
    </location>
</feature>
<dbReference type="Pfam" id="PF00083">
    <property type="entry name" value="Sugar_tr"/>
    <property type="match status" value="1"/>
</dbReference>
<evidence type="ECO:0000313" key="11">
    <source>
        <dbReference type="Proteomes" id="UP000258309"/>
    </source>
</evidence>
<feature type="transmembrane region" description="Helical" evidence="7">
    <location>
        <begin position="342"/>
        <end position="366"/>
    </location>
</feature>
<dbReference type="GO" id="GO:0016020">
    <property type="term" value="C:membrane"/>
    <property type="evidence" value="ECO:0007669"/>
    <property type="project" value="UniProtKB-SubCell"/>
</dbReference>
<dbReference type="Proteomes" id="UP000258309">
    <property type="component" value="Unassembled WGS sequence"/>
</dbReference>
<sequence length="511" mass="55806">MPNKGEIVMTLVLLTAVFNGCTQGYDQSMMNNLNLVEQYTDYFHLDNNLLGLNVAMINAGSVVGGLFAGQMCDRWGRKMGIAASAVITLVAVAIQASATKEAAFLVGRILLGISVTVNGTAAPVWVMEMAHPKNRGFLGGMYMAIWYFAAIIVSCISLATYRYQSTWAWRGLAIVSPINIKNPKAGVADFIKGQLVPSIFSLLLLPFMPESPRWLLSKDRDEEAFNLLVMLHGNGDAGNALVQAEFKEIRDTLHFERSAPNSFKALLFPKSNLHRFGIVIALNIFDQITGSNIVSSYAGVVFDNAGITATHTQMVVNIGINVFSFFCALSGSFAIERLGRKAMLFGVSCLMVLLLVLICILTALYGDGSNTAASYANLAMIYLFSGAYAFAFNPLTFVYPAEVLNYTQRAKGIAVGQMICYAFGFLNQYTTPIAIDNIGWRYYAINAAWDVVICGIIWSWFVETKGLALEEVDEIFDGMIHTDGVHVGDGRNVLKLIDDVEVVGTIPVVKE</sequence>
<dbReference type="InterPro" id="IPR050360">
    <property type="entry name" value="MFS_Sugar_Transporters"/>
</dbReference>
<feature type="transmembrane region" description="Helical" evidence="7">
    <location>
        <begin position="412"/>
        <end position="430"/>
    </location>
</feature>
<dbReference type="AlphaFoldDB" id="A0A3E2H825"/>
<evidence type="ECO:0000256" key="1">
    <source>
        <dbReference type="ARBA" id="ARBA00004141"/>
    </source>
</evidence>
<feature type="non-terminal residue" evidence="10">
    <location>
        <position position="1"/>
    </location>
</feature>
<feature type="chain" id="PRO_5017811529" description="Major facilitator superfamily (MFS) profile domain-containing protein" evidence="8">
    <location>
        <begin position="25"/>
        <end position="511"/>
    </location>
</feature>
<dbReference type="InterPro" id="IPR036259">
    <property type="entry name" value="MFS_trans_sf"/>
</dbReference>
<evidence type="ECO:0000256" key="8">
    <source>
        <dbReference type="SAM" id="SignalP"/>
    </source>
</evidence>
<evidence type="ECO:0000256" key="2">
    <source>
        <dbReference type="ARBA" id="ARBA00010992"/>
    </source>
</evidence>
<dbReference type="PROSITE" id="PS50850">
    <property type="entry name" value="MFS"/>
    <property type="match status" value="1"/>
</dbReference>
<reference evidence="10 11" key="1">
    <citation type="submission" date="2018-05" db="EMBL/GenBank/DDBJ databases">
        <title>Draft genome sequence of Scytalidium lignicola DSM 105466, a ubiquitous saprotrophic fungus.</title>
        <authorList>
            <person name="Buettner E."/>
            <person name="Gebauer A.M."/>
            <person name="Hofrichter M."/>
            <person name="Liers C."/>
            <person name="Kellner H."/>
        </authorList>
    </citation>
    <scope>NUCLEOTIDE SEQUENCE [LARGE SCALE GENOMIC DNA]</scope>
    <source>
        <strain evidence="10 11">DSM 105466</strain>
    </source>
</reference>
<evidence type="ECO:0000256" key="5">
    <source>
        <dbReference type="ARBA" id="ARBA00022989"/>
    </source>
</evidence>
<dbReference type="InterPro" id="IPR003663">
    <property type="entry name" value="Sugar/inositol_transpt"/>
</dbReference>
<feature type="transmembrane region" description="Helical" evidence="7">
    <location>
        <begin position="314"/>
        <end position="335"/>
    </location>
</feature>
<dbReference type="OrthoDB" id="4540492at2759"/>
<dbReference type="Gene3D" id="1.20.1250.20">
    <property type="entry name" value="MFS general substrate transporter like domains"/>
    <property type="match status" value="1"/>
</dbReference>
<comment type="subcellular location">
    <subcellularLocation>
        <location evidence="1">Membrane</location>
        <topology evidence="1">Multi-pass membrane protein</topology>
    </subcellularLocation>
</comment>
<keyword evidence="5 7" id="KW-1133">Transmembrane helix</keyword>
<feature type="transmembrane region" description="Helical" evidence="7">
    <location>
        <begin position="48"/>
        <end position="68"/>
    </location>
</feature>
<feature type="transmembrane region" description="Helical" evidence="7">
    <location>
        <begin position="276"/>
        <end position="302"/>
    </location>
</feature>
<evidence type="ECO:0000259" key="9">
    <source>
        <dbReference type="PROSITE" id="PS50850"/>
    </source>
</evidence>
<dbReference type="PRINTS" id="PR00171">
    <property type="entry name" value="SUGRTRNSPORT"/>
</dbReference>
<feature type="transmembrane region" description="Helical" evidence="7">
    <location>
        <begin position="104"/>
        <end position="126"/>
    </location>
</feature>
<protein>
    <recommendedName>
        <fullName evidence="9">Major facilitator superfamily (MFS) profile domain-containing protein</fullName>
    </recommendedName>
</protein>
<feature type="domain" description="Major facilitator superfamily (MFS) profile" evidence="9">
    <location>
        <begin position="12"/>
        <end position="465"/>
    </location>
</feature>
<evidence type="ECO:0000256" key="7">
    <source>
        <dbReference type="SAM" id="Phobius"/>
    </source>
</evidence>
<feature type="transmembrane region" description="Helical" evidence="7">
    <location>
        <begin position="138"/>
        <end position="161"/>
    </location>
</feature>
<gene>
    <name evidence="10" type="ORF">B7463_g6815</name>
</gene>
<feature type="non-terminal residue" evidence="10">
    <location>
        <position position="511"/>
    </location>
</feature>
<evidence type="ECO:0000256" key="4">
    <source>
        <dbReference type="ARBA" id="ARBA00022692"/>
    </source>
</evidence>
<feature type="signal peptide" evidence="8">
    <location>
        <begin position="1"/>
        <end position="24"/>
    </location>
</feature>
<evidence type="ECO:0000256" key="6">
    <source>
        <dbReference type="ARBA" id="ARBA00023136"/>
    </source>
</evidence>
<dbReference type="PANTHER" id="PTHR48022:SF2">
    <property type="entry name" value="PLASTIDIC GLUCOSE TRANSPORTER 4"/>
    <property type="match status" value="1"/>
</dbReference>
<dbReference type="InterPro" id="IPR020846">
    <property type="entry name" value="MFS_dom"/>
</dbReference>
<dbReference type="EMBL" id="NCSJ02000126">
    <property type="protein sequence ID" value="RFU29524.1"/>
    <property type="molecule type" value="Genomic_DNA"/>
</dbReference>
<feature type="transmembrane region" description="Helical" evidence="7">
    <location>
        <begin position="80"/>
        <end position="98"/>
    </location>
</feature>
<dbReference type="PANTHER" id="PTHR48022">
    <property type="entry name" value="PLASTIDIC GLUCOSE TRANSPORTER 4"/>
    <property type="match status" value="1"/>
</dbReference>
<keyword evidence="8" id="KW-0732">Signal</keyword>
<keyword evidence="4 7" id="KW-0812">Transmembrane</keyword>
<comment type="caution">
    <text evidence="10">The sequence shown here is derived from an EMBL/GenBank/DDBJ whole genome shotgun (WGS) entry which is preliminary data.</text>
</comment>
<comment type="similarity">
    <text evidence="2">Belongs to the major facilitator superfamily. Sugar transporter (TC 2.A.1.1) family.</text>
</comment>
<keyword evidence="3" id="KW-0813">Transport</keyword>
<dbReference type="InterPro" id="IPR005828">
    <property type="entry name" value="MFS_sugar_transport-like"/>
</dbReference>
<keyword evidence="6 7" id="KW-0472">Membrane</keyword>
<feature type="transmembrane region" description="Helical" evidence="7">
    <location>
        <begin position="378"/>
        <end position="400"/>
    </location>
</feature>
<evidence type="ECO:0000313" key="10">
    <source>
        <dbReference type="EMBL" id="RFU29524.1"/>
    </source>
</evidence>
<dbReference type="PROSITE" id="PS00216">
    <property type="entry name" value="SUGAR_TRANSPORT_1"/>
    <property type="match status" value="1"/>
</dbReference>
<dbReference type="InterPro" id="IPR005829">
    <property type="entry name" value="Sugar_transporter_CS"/>
</dbReference>
<proteinExistence type="inferred from homology"/>
<accession>A0A3E2H825</accession>
<name>A0A3E2H825_SCYLI</name>
<dbReference type="SUPFAM" id="SSF103473">
    <property type="entry name" value="MFS general substrate transporter"/>
    <property type="match status" value="1"/>
</dbReference>
<organism evidence="10 11">
    <name type="scientific">Scytalidium lignicola</name>
    <name type="common">Hyphomycete</name>
    <dbReference type="NCBI Taxonomy" id="5539"/>
    <lineage>
        <taxon>Eukaryota</taxon>
        <taxon>Fungi</taxon>
        <taxon>Dikarya</taxon>
        <taxon>Ascomycota</taxon>
        <taxon>Pezizomycotina</taxon>
        <taxon>Leotiomycetes</taxon>
        <taxon>Leotiomycetes incertae sedis</taxon>
        <taxon>Scytalidium</taxon>
    </lineage>
</organism>